<keyword evidence="9" id="KW-0448">Lipopolysaccharide biosynthesis</keyword>
<dbReference type="InterPro" id="IPR038107">
    <property type="entry name" value="Glycos_transf_N_sf"/>
</dbReference>
<dbReference type="FunFam" id="3.40.50.11720:FF:000001">
    <property type="entry name" value="3-deoxy-D-manno-octulosonic acid transferase"/>
    <property type="match status" value="1"/>
</dbReference>
<feature type="domain" description="3-deoxy-D-manno-octulosonic-acid transferase N-terminal" evidence="10">
    <location>
        <begin position="40"/>
        <end position="220"/>
    </location>
</feature>
<evidence type="ECO:0000256" key="3">
    <source>
        <dbReference type="ARBA" id="ARBA00019077"/>
    </source>
</evidence>
<dbReference type="InterPro" id="IPR039901">
    <property type="entry name" value="Kdotransferase"/>
</dbReference>
<comment type="catalytic activity">
    <reaction evidence="6 9">
        <text>lipid IVA (E. coli) + CMP-3-deoxy-beta-D-manno-octulosonate = alpha-Kdo-(2-&gt;6)-lipid IVA (E. coli) + CMP + H(+)</text>
        <dbReference type="Rhea" id="RHEA:28066"/>
        <dbReference type="ChEBI" id="CHEBI:15378"/>
        <dbReference type="ChEBI" id="CHEBI:58603"/>
        <dbReference type="ChEBI" id="CHEBI:60364"/>
        <dbReference type="ChEBI" id="CHEBI:60377"/>
        <dbReference type="ChEBI" id="CHEBI:85987"/>
        <dbReference type="EC" id="2.4.99.12"/>
    </reaction>
</comment>
<dbReference type="AlphaFoldDB" id="A0A7G1GYS4"/>
<feature type="site" description="Transition state stabilizer" evidence="8">
    <location>
        <position position="140"/>
    </location>
</feature>
<dbReference type="GO" id="GO:0009245">
    <property type="term" value="P:lipid A biosynthetic process"/>
    <property type="evidence" value="ECO:0007669"/>
    <property type="project" value="TreeGrafter"/>
</dbReference>
<evidence type="ECO:0000256" key="7">
    <source>
        <dbReference type="PIRSR" id="PIRSR639901-1"/>
    </source>
</evidence>
<accession>A0A7G1GYS4</accession>
<dbReference type="GO" id="GO:0009244">
    <property type="term" value="P:lipopolysaccharide core region biosynthetic process"/>
    <property type="evidence" value="ECO:0007669"/>
    <property type="project" value="UniProtKB-UniRule"/>
</dbReference>
<dbReference type="EMBL" id="AP022873">
    <property type="protein sequence ID" value="BCB95368.1"/>
    <property type="molecule type" value="Genomic_DNA"/>
</dbReference>
<keyword evidence="9" id="KW-0472">Membrane</keyword>
<dbReference type="SUPFAM" id="SSF53756">
    <property type="entry name" value="UDP-Glycosyltransferase/glycogen phosphorylase"/>
    <property type="match status" value="1"/>
</dbReference>
<protein>
    <recommendedName>
        <fullName evidence="3 9">3-deoxy-D-manno-octulosonic acid transferase</fullName>
        <shortName evidence="9">Kdo transferase</shortName>
        <ecNumber evidence="2 9">2.4.99.12</ecNumber>
    </recommendedName>
    <alternativeName>
        <fullName evidence="5 9">Lipid IV(A) 3-deoxy-D-manno-octulosonic acid transferase</fullName>
    </alternativeName>
</protein>
<comment type="subcellular location">
    <subcellularLocation>
        <location evidence="9">Cell membrane</location>
    </subcellularLocation>
</comment>
<dbReference type="PANTHER" id="PTHR42755">
    <property type="entry name" value="3-DEOXY-MANNO-OCTULOSONATE CYTIDYLYLTRANSFERASE"/>
    <property type="match status" value="1"/>
</dbReference>
<dbReference type="GO" id="GO:0005886">
    <property type="term" value="C:plasma membrane"/>
    <property type="evidence" value="ECO:0007669"/>
    <property type="project" value="UniProtKB-SubCell"/>
</dbReference>
<keyword evidence="9" id="KW-1133">Transmembrane helix</keyword>
<evidence type="ECO:0000256" key="4">
    <source>
        <dbReference type="ARBA" id="ARBA00022679"/>
    </source>
</evidence>
<dbReference type="Gene3D" id="3.40.50.11720">
    <property type="entry name" value="3-Deoxy-D-manno-octulosonic-acid transferase, N-terminal domain"/>
    <property type="match status" value="1"/>
</dbReference>
<keyword evidence="9" id="KW-0812">Transmembrane</keyword>
<proteinExistence type="inferred from homology"/>
<evidence type="ECO:0000256" key="5">
    <source>
        <dbReference type="ARBA" id="ARBA00031445"/>
    </source>
</evidence>
<dbReference type="Gene3D" id="3.40.50.2000">
    <property type="entry name" value="Glycogen Phosphorylase B"/>
    <property type="match status" value="1"/>
</dbReference>
<evidence type="ECO:0000256" key="6">
    <source>
        <dbReference type="ARBA" id="ARBA00049183"/>
    </source>
</evidence>
<dbReference type="GO" id="GO:0043842">
    <property type="term" value="F:Kdo transferase activity"/>
    <property type="evidence" value="ECO:0007669"/>
    <property type="project" value="UniProtKB-EC"/>
</dbReference>
<evidence type="ECO:0000256" key="8">
    <source>
        <dbReference type="PIRSR" id="PIRSR639901-2"/>
    </source>
</evidence>
<dbReference type="KEGG" id="dtp:JZK55_02900"/>
<keyword evidence="4 9" id="KW-0808">Transferase</keyword>
<feature type="transmembrane region" description="Helical" evidence="9">
    <location>
        <begin position="6"/>
        <end position="29"/>
    </location>
</feature>
<dbReference type="InterPro" id="IPR007507">
    <property type="entry name" value="Glycos_transf_N"/>
</dbReference>
<evidence type="ECO:0000256" key="2">
    <source>
        <dbReference type="ARBA" id="ARBA00012621"/>
    </source>
</evidence>
<dbReference type="Pfam" id="PF04413">
    <property type="entry name" value="Glycos_transf_N"/>
    <property type="match status" value="1"/>
</dbReference>
<evidence type="ECO:0000256" key="1">
    <source>
        <dbReference type="ARBA" id="ARBA00004713"/>
    </source>
</evidence>
<organism evidence="11 12">
    <name type="scientific">Dissulfurispira thermophila</name>
    <dbReference type="NCBI Taxonomy" id="2715679"/>
    <lineage>
        <taxon>Bacteria</taxon>
        <taxon>Pseudomonadati</taxon>
        <taxon>Nitrospirota</taxon>
        <taxon>Thermodesulfovibrionia</taxon>
        <taxon>Thermodesulfovibrionales</taxon>
        <taxon>Dissulfurispiraceae</taxon>
        <taxon>Dissulfurispira</taxon>
    </lineage>
</organism>
<comment type="similarity">
    <text evidence="9">Belongs to the glycosyltransferase group 1 family.</text>
</comment>
<evidence type="ECO:0000259" key="10">
    <source>
        <dbReference type="Pfam" id="PF04413"/>
    </source>
</evidence>
<comment type="function">
    <text evidence="9">Involved in lipopolysaccharide (LPS) biosynthesis. Catalyzes the transfer of 3-deoxy-D-manno-octulosonate (Kdo) residue(s) from CMP-Kdo to lipid IV(A), the tetraacyldisaccharide-1,4'-bisphosphate precursor of lipid A.</text>
</comment>
<feature type="site" description="Transition state stabilizer" evidence="8">
    <location>
        <position position="218"/>
    </location>
</feature>
<feature type="active site" description="Proton acceptor" evidence="7">
    <location>
        <position position="70"/>
    </location>
</feature>
<name>A0A7G1GYS4_9BACT</name>
<gene>
    <name evidence="11" type="ORF">JZK55_02900</name>
</gene>
<dbReference type="Proteomes" id="UP000516360">
    <property type="component" value="Chromosome"/>
</dbReference>
<comment type="pathway">
    <text evidence="1 9">Bacterial outer membrane biogenesis; LPS core biosynthesis.</text>
</comment>
<reference evidence="11 12" key="1">
    <citation type="submission" date="2020-03" db="EMBL/GenBank/DDBJ databases">
        <title>Complete genome sequences of two sulfur-disproportionating bacterial strains T55J and Mzg5.</title>
        <authorList>
            <person name="Umezawa K."/>
            <person name="Kojima H."/>
            <person name="Kato Y."/>
            <person name="Fukui M."/>
        </authorList>
    </citation>
    <scope>NUCLEOTIDE SEQUENCE [LARGE SCALE GENOMIC DNA]</scope>
    <source>
        <strain evidence="11 12">T55J</strain>
    </source>
</reference>
<evidence type="ECO:0000313" key="11">
    <source>
        <dbReference type="EMBL" id="BCB95368.1"/>
    </source>
</evidence>
<evidence type="ECO:0000313" key="12">
    <source>
        <dbReference type="Proteomes" id="UP000516360"/>
    </source>
</evidence>
<evidence type="ECO:0000256" key="9">
    <source>
        <dbReference type="RuleBase" id="RU365103"/>
    </source>
</evidence>
<dbReference type="UniPathway" id="UPA00958"/>
<dbReference type="EC" id="2.4.99.12" evidence="2 9"/>
<sequence length="453" mass="51957">MSGLGLKMYLAYNILYLIALFILFPFEYLKRSRELRNRWLKERLGLYKTTPHYSNTPLPCIWIHAVSVGEVIASTPLIKKIKEKYTDADIIISTVTDTGQKVAQERIGNIAKVIYVPFDIPFAINMAVKKIKPSIFIIVETELWPNIIRIMRRNSIPVLLMNGRISEKSFNRYKIFRFFMQDVLNNINILCMQNELYAERMRELGADPNKIKTIGNFKFDTRPSSAVPEWTGIFRRQKTEDREQTNERGFTIISGSTHRTEEDLILNAYMKLRTDFPRLNLIIAPRHPERFREVEELLKKKGLEYVKRSELHNSWFAESSESHRVSGLQTSYQASGIIILLDVIGELSSVYSVCDIAIMGGSFIEHGGQNPLEPAYWGKAIVCGPHMENFPFIDEFYRTGSALKTDSDSLYESLKGLLISPERILSMGNLAKELYEKNSGAADKAIAVIEKHL</sequence>
<keyword evidence="12" id="KW-1185">Reference proteome</keyword>
<dbReference type="PANTHER" id="PTHR42755:SF1">
    <property type="entry name" value="3-DEOXY-D-MANNO-OCTULOSONIC ACID TRANSFERASE, MITOCHONDRIAL-RELATED"/>
    <property type="match status" value="1"/>
</dbReference>
<keyword evidence="9" id="KW-1003">Cell membrane</keyword>